<dbReference type="Pfam" id="PF01380">
    <property type="entry name" value="SIS"/>
    <property type="match status" value="1"/>
</dbReference>
<dbReference type="InterPro" id="IPR036388">
    <property type="entry name" value="WH-like_DNA-bd_sf"/>
</dbReference>
<keyword evidence="2" id="KW-0238">DNA-binding</keyword>
<dbReference type="PROSITE" id="PS51071">
    <property type="entry name" value="HTH_RPIR"/>
    <property type="match status" value="1"/>
</dbReference>
<dbReference type="AlphaFoldDB" id="A0A8S8X903"/>
<dbReference type="Proteomes" id="UP000681075">
    <property type="component" value="Unassembled WGS sequence"/>
</dbReference>
<name>A0A8S8X903_9PROT</name>
<comment type="caution">
    <text evidence="6">The sequence shown here is derived from an EMBL/GenBank/DDBJ whole genome shotgun (WGS) entry which is preliminary data.</text>
</comment>
<protein>
    <submittedName>
        <fullName evidence="6">Transcriptional regulator HexR</fullName>
    </submittedName>
</protein>
<keyword evidence="7" id="KW-1185">Reference proteome</keyword>
<dbReference type="InterPro" id="IPR046348">
    <property type="entry name" value="SIS_dom_sf"/>
</dbReference>
<proteinExistence type="predicted"/>
<keyword evidence="1" id="KW-0805">Transcription regulation</keyword>
<organism evidence="6 7">
    <name type="scientific">Roseiterribacter gracilis</name>
    <dbReference type="NCBI Taxonomy" id="2812848"/>
    <lineage>
        <taxon>Bacteria</taxon>
        <taxon>Pseudomonadati</taxon>
        <taxon>Pseudomonadota</taxon>
        <taxon>Alphaproteobacteria</taxon>
        <taxon>Rhodospirillales</taxon>
        <taxon>Roseiterribacteraceae</taxon>
        <taxon>Roseiterribacter</taxon>
    </lineage>
</organism>
<dbReference type="GO" id="GO:0097367">
    <property type="term" value="F:carbohydrate derivative binding"/>
    <property type="evidence" value="ECO:0007669"/>
    <property type="project" value="InterPro"/>
</dbReference>
<accession>A0A8S8X903</accession>
<dbReference type="InterPro" id="IPR047640">
    <property type="entry name" value="RpiR-like"/>
</dbReference>
<feature type="domain" description="HTH rpiR-type" evidence="4">
    <location>
        <begin position="2"/>
        <end position="78"/>
    </location>
</feature>
<dbReference type="InterPro" id="IPR009057">
    <property type="entry name" value="Homeodomain-like_sf"/>
</dbReference>
<dbReference type="Gene3D" id="1.10.10.10">
    <property type="entry name" value="Winged helix-like DNA-binding domain superfamily/Winged helix DNA-binding domain"/>
    <property type="match status" value="1"/>
</dbReference>
<dbReference type="InterPro" id="IPR035472">
    <property type="entry name" value="RpiR-like_SIS"/>
</dbReference>
<dbReference type="PANTHER" id="PTHR30514:SF1">
    <property type="entry name" value="HTH-TYPE TRANSCRIPTIONAL REGULATOR HEXR-RELATED"/>
    <property type="match status" value="1"/>
</dbReference>
<dbReference type="InterPro" id="IPR000281">
    <property type="entry name" value="HTH_RpiR"/>
</dbReference>
<evidence type="ECO:0000259" key="4">
    <source>
        <dbReference type="PROSITE" id="PS51071"/>
    </source>
</evidence>
<dbReference type="PROSITE" id="PS51464">
    <property type="entry name" value="SIS"/>
    <property type="match status" value="1"/>
</dbReference>
<evidence type="ECO:0000256" key="2">
    <source>
        <dbReference type="ARBA" id="ARBA00023125"/>
    </source>
</evidence>
<dbReference type="GO" id="GO:0003700">
    <property type="term" value="F:DNA-binding transcription factor activity"/>
    <property type="evidence" value="ECO:0007669"/>
    <property type="project" value="InterPro"/>
</dbReference>
<dbReference type="PANTHER" id="PTHR30514">
    <property type="entry name" value="GLUCOKINASE"/>
    <property type="match status" value="1"/>
</dbReference>
<keyword evidence="3" id="KW-0804">Transcription</keyword>
<dbReference type="EMBL" id="BOPV01000001">
    <property type="protein sequence ID" value="GIL39963.1"/>
    <property type="molecule type" value="Genomic_DNA"/>
</dbReference>
<feature type="domain" description="SIS" evidence="5">
    <location>
        <begin position="122"/>
        <end position="261"/>
    </location>
</feature>
<sequence>MKDLLASLRLQVDALSKREAAVAALVLTDPQRVLRLPLDKLAVEAGVSQPTVIRFCRSLGCDGLRDFKLQLAANLAGGVPYVHADVEPGDQAVSYGPKVIGAAIAALHAARDTFDADIVERAVALLASSRQLLLFGMGGSGPVALDAQHKFVRLDCPATSTSDPLMARMMVSVMADTDLLLLVSNTGRTIATLELAELARANGVRILALTAPHSPLAAAATIALEIEPAEDVDLYTPMASRIAHLAMIDVLATGLALRRDTDGPARLMRVKEAVRSTRLSGQ</sequence>
<dbReference type="GO" id="GO:1901135">
    <property type="term" value="P:carbohydrate derivative metabolic process"/>
    <property type="evidence" value="ECO:0007669"/>
    <property type="project" value="InterPro"/>
</dbReference>
<evidence type="ECO:0000256" key="1">
    <source>
        <dbReference type="ARBA" id="ARBA00023015"/>
    </source>
</evidence>
<evidence type="ECO:0000259" key="5">
    <source>
        <dbReference type="PROSITE" id="PS51464"/>
    </source>
</evidence>
<evidence type="ECO:0000313" key="7">
    <source>
        <dbReference type="Proteomes" id="UP000681075"/>
    </source>
</evidence>
<reference evidence="6" key="1">
    <citation type="submission" date="2021-02" db="EMBL/GenBank/DDBJ databases">
        <title>Genome sequence of Rhodospirillales sp. strain TMPK1 isolated from soil.</title>
        <authorList>
            <person name="Nakai R."/>
            <person name="Kusada H."/>
            <person name="Tamaki H."/>
        </authorList>
    </citation>
    <scope>NUCLEOTIDE SEQUENCE</scope>
    <source>
        <strain evidence="6">TMPK1</strain>
    </source>
</reference>
<dbReference type="RefSeq" id="WP_420243078.1">
    <property type="nucleotide sequence ID" value="NZ_BOPV01000001.1"/>
</dbReference>
<dbReference type="SUPFAM" id="SSF53697">
    <property type="entry name" value="SIS domain"/>
    <property type="match status" value="1"/>
</dbReference>
<gene>
    <name evidence="6" type="primary">hexR</name>
    <name evidence="6" type="ORF">TMPK1_22000</name>
</gene>
<dbReference type="InterPro" id="IPR001347">
    <property type="entry name" value="SIS_dom"/>
</dbReference>
<dbReference type="Gene3D" id="3.40.50.10490">
    <property type="entry name" value="Glucose-6-phosphate isomerase like protein, domain 1"/>
    <property type="match status" value="1"/>
</dbReference>
<dbReference type="SUPFAM" id="SSF46689">
    <property type="entry name" value="Homeodomain-like"/>
    <property type="match status" value="1"/>
</dbReference>
<dbReference type="CDD" id="cd05013">
    <property type="entry name" value="SIS_RpiR"/>
    <property type="match status" value="1"/>
</dbReference>
<evidence type="ECO:0000313" key="6">
    <source>
        <dbReference type="EMBL" id="GIL39963.1"/>
    </source>
</evidence>
<evidence type="ECO:0000256" key="3">
    <source>
        <dbReference type="ARBA" id="ARBA00023163"/>
    </source>
</evidence>
<dbReference type="Pfam" id="PF01418">
    <property type="entry name" value="HTH_6"/>
    <property type="match status" value="1"/>
</dbReference>
<dbReference type="GO" id="GO:0003677">
    <property type="term" value="F:DNA binding"/>
    <property type="evidence" value="ECO:0007669"/>
    <property type="project" value="UniProtKB-KW"/>
</dbReference>